<name>A0A9D2VZ30_9FIRM</name>
<protein>
    <submittedName>
        <fullName evidence="2">Uncharacterized protein</fullName>
    </submittedName>
</protein>
<comment type="caution">
    <text evidence="2">The sequence shown here is derived from an EMBL/GenBank/DDBJ whole genome shotgun (WGS) entry which is preliminary data.</text>
</comment>
<feature type="transmembrane region" description="Helical" evidence="1">
    <location>
        <begin position="12"/>
        <end position="31"/>
    </location>
</feature>
<evidence type="ECO:0000313" key="2">
    <source>
        <dbReference type="EMBL" id="HJH50181.1"/>
    </source>
</evidence>
<dbReference type="RefSeq" id="WP_277272224.1">
    <property type="nucleotide sequence ID" value="NZ_DYXE01000070.1"/>
</dbReference>
<dbReference type="AlphaFoldDB" id="A0A9D2VZ30"/>
<proteinExistence type="predicted"/>
<evidence type="ECO:0000313" key="3">
    <source>
        <dbReference type="Proteomes" id="UP000813420"/>
    </source>
</evidence>
<keyword evidence="1" id="KW-0812">Transmembrane</keyword>
<reference evidence="2" key="2">
    <citation type="submission" date="2021-09" db="EMBL/GenBank/DDBJ databases">
        <authorList>
            <person name="Gilroy R."/>
        </authorList>
    </citation>
    <scope>NUCLEOTIDE SEQUENCE</scope>
    <source>
        <strain evidence="2">USAMLcec4-12693</strain>
    </source>
</reference>
<evidence type="ECO:0000256" key="1">
    <source>
        <dbReference type="SAM" id="Phobius"/>
    </source>
</evidence>
<sequence length="126" mass="14615">MKPRKIIKGIFVMLGMVAVFMGILVAGFIYVTEYKIHVISDSFSADRTYRLEIDQVGDPAWPYGSTDCRLVLYSKEDEKIREKDFSVANDGKNVSENNFSIRWEEEQVIVTVYGEEQGYMEYTLQY</sequence>
<organism evidence="2 3">
    <name type="scientific">Merdimonas faecis</name>
    <dbReference type="NCBI Taxonomy" id="1653435"/>
    <lineage>
        <taxon>Bacteria</taxon>
        <taxon>Bacillati</taxon>
        <taxon>Bacillota</taxon>
        <taxon>Clostridia</taxon>
        <taxon>Lachnospirales</taxon>
        <taxon>Lachnospiraceae</taxon>
        <taxon>Merdimonas</taxon>
    </lineage>
</organism>
<gene>
    <name evidence="2" type="ORF">K8V39_07955</name>
</gene>
<dbReference type="Proteomes" id="UP000813420">
    <property type="component" value="Unassembled WGS sequence"/>
</dbReference>
<keyword evidence="1" id="KW-1133">Transmembrane helix</keyword>
<reference evidence="2" key="1">
    <citation type="journal article" date="2021" name="PeerJ">
        <title>Extensive microbial diversity within the chicken gut microbiome revealed by metagenomics and culture.</title>
        <authorList>
            <person name="Gilroy R."/>
            <person name="Ravi A."/>
            <person name="Getino M."/>
            <person name="Pursley I."/>
            <person name="Horton D.L."/>
            <person name="Alikhan N.F."/>
            <person name="Baker D."/>
            <person name="Gharbi K."/>
            <person name="Hall N."/>
            <person name="Watson M."/>
            <person name="Adriaenssens E.M."/>
            <person name="Foster-Nyarko E."/>
            <person name="Jarju S."/>
            <person name="Secka A."/>
            <person name="Antonio M."/>
            <person name="Oren A."/>
            <person name="Chaudhuri R.R."/>
            <person name="La Ragione R."/>
            <person name="Hildebrand F."/>
            <person name="Pallen M.J."/>
        </authorList>
    </citation>
    <scope>NUCLEOTIDE SEQUENCE</scope>
    <source>
        <strain evidence="2">USAMLcec4-12693</strain>
    </source>
</reference>
<dbReference type="EMBL" id="DYXE01000070">
    <property type="protein sequence ID" value="HJH50181.1"/>
    <property type="molecule type" value="Genomic_DNA"/>
</dbReference>
<accession>A0A9D2VZ30</accession>
<keyword evidence="1" id="KW-0472">Membrane</keyword>